<dbReference type="PANTHER" id="PTHR30455:SF2">
    <property type="entry name" value="TRANSCRIPTIONAL REPRESSOR NRDR"/>
    <property type="match status" value="1"/>
</dbReference>
<evidence type="ECO:0000256" key="7">
    <source>
        <dbReference type="HAMAP-Rule" id="MF_00440"/>
    </source>
</evidence>
<dbReference type="AlphaFoldDB" id="A0A1G2R2P8"/>
<keyword evidence="1 7" id="KW-0678">Repressor</keyword>
<reference evidence="9 10" key="1">
    <citation type="journal article" date="2016" name="Nat. Commun.">
        <title>Thousands of microbial genomes shed light on interconnected biogeochemical processes in an aquifer system.</title>
        <authorList>
            <person name="Anantharaman K."/>
            <person name="Brown C.T."/>
            <person name="Hug L.A."/>
            <person name="Sharon I."/>
            <person name="Castelle C.J."/>
            <person name="Probst A.J."/>
            <person name="Thomas B.C."/>
            <person name="Singh A."/>
            <person name="Wilkins M.J."/>
            <person name="Karaoz U."/>
            <person name="Brodie E.L."/>
            <person name="Williams K.H."/>
            <person name="Hubbard S.S."/>
            <person name="Banfield J.F."/>
        </authorList>
    </citation>
    <scope>NUCLEOTIDE SEQUENCE [LARGE SCALE GENOMIC DNA]</scope>
</reference>
<comment type="similarity">
    <text evidence="7">Belongs to the NrdR family.</text>
</comment>
<keyword evidence="4 7" id="KW-0805">Transcription regulation</keyword>
<dbReference type="EMBL" id="MHTV01000016">
    <property type="protein sequence ID" value="OHA67135.1"/>
    <property type="molecule type" value="Genomic_DNA"/>
</dbReference>
<dbReference type="HAMAP" id="MF_00440">
    <property type="entry name" value="NrdR"/>
    <property type="match status" value="1"/>
</dbReference>
<keyword evidence="2 7" id="KW-0547">Nucleotide-binding</keyword>
<sequence length="156" mass="18329">MKCPICKEETKVTNSRNADQGKAIKRRRICAGCGRRFTTYERVELLGLQVLKRSGSREPYMRRKLELGIRKALEKRPFSEEQFQRLLSLVESEVFNLEKDVVPSEQIGQIVLSHLKEFDKVAYLRFASVYRNFRTPKAFEKEIQKLDQNVPRAKQH</sequence>
<dbReference type="NCBIfam" id="TIGR00244">
    <property type="entry name" value="transcriptional regulator NrdR"/>
    <property type="match status" value="1"/>
</dbReference>
<dbReference type="InterPro" id="IPR005144">
    <property type="entry name" value="ATP-cone_dom"/>
</dbReference>
<evidence type="ECO:0000259" key="8">
    <source>
        <dbReference type="PROSITE" id="PS51161"/>
    </source>
</evidence>
<dbReference type="GO" id="GO:0045892">
    <property type="term" value="P:negative regulation of DNA-templated transcription"/>
    <property type="evidence" value="ECO:0007669"/>
    <property type="project" value="UniProtKB-UniRule"/>
</dbReference>
<dbReference type="PROSITE" id="PS51161">
    <property type="entry name" value="ATP_CONE"/>
    <property type="match status" value="1"/>
</dbReference>
<comment type="caution">
    <text evidence="7">Lacks conserved residue(s) required for the propagation of feature annotation.</text>
</comment>
<evidence type="ECO:0000256" key="5">
    <source>
        <dbReference type="ARBA" id="ARBA00023125"/>
    </source>
</evidence>
<dbReference type="Proteomes" id="UP000178092">
    <property type="component" value="Unassembled WGS sequence"/>
</dbReference>
<dbReference type="GO" id="GO:0003677">
    <property type="term" value="F:DNA binding"/>
    <property type="evidence" value="ECO:0007669"/>
    <property type="project" value="UniProtKB-KW"/>
</dbReference>
<feature type="domain" description="ATP-cone" evidence="8">
    <location>
        <begin position="48"/>
        <end position="138"/>
    </location>
</feature>
<dbReference type="GO" id="GO:0005524">
    <property type="term" value="F:ATP binding"/>
    <property type="evidence" value="ECO:0007669"/>
    <property type="project" value="UniProtKB-UniRule"/>
</dbReference>
<comment type="function">
    <text evidence="7">Negatively regulates transcription of bacterial ribonucleotide reductase nrd genes and operons by binding to NrdR-boxes.</text>
</comment>
<organism evidence="9 10">
    <name type="scientific">Candidatus Wildermuthbacteria bacterium RIFCSPHIGHO2_02_FULL_45_25</name>
    <dbReference type="NCBI Taxonomy" id="1802450"/>
    <lineage>
        <taxon>Bacteria</taxon>
        <taxon>Candidatus Wildermuthiibacteriota</taxon>
    </lineage>
</organism>
<evidence type="ECO:0000256" key="3">
    <source>
        <dbReference type="ARBA" id="ARBA00022840"/>
    </source>
</evidence>
<comment type="caution">
    <text evidence="9">The sequence shown here is derived from an EMBL/GenBank/DDBJ whole genome shotgun (WGS) entry which is preliminary data.</text>
</comment>
<proteinExistence type="inferred from homology"/>
<evidence type="ECO:0000313" key="10">
    <source>
        <dbReference type="Proteomes" id="UP000178092"/>
    </source>
</evidence>
<dbReference type="InterPro" id="IPR055173">
    <property type="entry name" value="NrdR-like_N"/>
</dbReference>
<dbReference type="GO" id="GO:0008270">
    <property type="term" value="F:zinc ion binding"/>
    <property type="evidence" value="ECO:0007669"/>
    <property type="project" value="InterPro"/>
</dbReference>
<dbReference type="PANTHER" id="PTHR30455">
    <property type="entry name" value="TRANSCRIPTIONAL REPRESSOR NRDR"/>
    <property type="match status" value="1"/>
</dbReference>
<name>A0A1G2R2P8_9BACT</name>
<dbReference type="InterPro" id="IPR003796">
    <property type="entry name" value="RNR_NrdR-like"/>
</dbReference>
<evidence type="ECO:0000256" key="6">
    <source>
        <dbReference type="ARBA" id="ARBA00023163"/>
    </source>
</evidence>
<keyword evidence="5 7" id="KW-0238">DNA-binding</keyword>
<keyword evidence="6 7" id="KW-0804">Transcription</keyword>
<gene>
    <name evidence="7" type="primary">nrdR</name>
    <name evidence="9" type="ORF">A3C04_02520</name>
</gene>
<protein>
    <recommendedName>
        <fullName evidence="7">Transcriptional repressor NrdR</fullName>
    </recommendedName>
</protein>
<evidence type="ECO:0000256" key="1">
    <source>
        <dbReference type="ARBA" id="ARBA00022491"/>
    </source>
</evidence>
<dbReference type="Pfam" id="PF03477">
    <property type="entry name" value="ATP-cone"/>
    <property type="match status" value="1"/>
</dbReference>
<dbReference type="Pfam" id="PF22811">
    <property type="entry name" value="Zn_ribbon_NrdR"/>
    <property type="match status" value="1"/>
</dbReference>
<accession>A0A1G2R2P8</accession>
<evidence type="ECO:0000256" key="4">
    <source>
        <dbReference type="ARBA" id="ARBA00023015"/>
    </source>
</evidence>
<keyword evidence="3 7" id="KW-0067">ATP-binding</keyword>
<evidence type="ECO:0000313" key="9">
    <source>
        <dbReference type="EMBL" id="OHA67135.1"/>
    </source>
</evidence>
<evidence type="ECO:0000256" key="2">
    <source>
        <dbReference type="ARBA" id="ARBA00022741"/>
    </source>
</evidence>